<sequence>MRIKWLFRGISAPQSAGLIPQSQMQMMLGLAQASYAASLA</sequence>
<gene>
    <name evidence="1" type="ORF">ACFSX3_03150</name>
</gene>
<proteinExistence type="predicted"/>
<keyword evidence="2" id="KW-1185">Reference proteome</keyword>
<accession>A0ABW5F1D8</accession>
<name>A0ABW5F1D8_9BACL</name>
<dbReference type="Proteomes" id="UP001597448">
    <property type="component" value="Unassembled WGS sequence"/>
</dbReference>
<evidence type="ECO:0000313" key="2">
    <source>
        <dbReference type="Proteomes" id="UP001597448"/>
    </source>
</evidence>
<evidence type="ECO:0000313" key="1">
    <source>
        <dbReference type="EMBL" id="MFD2408848.1"/>
    </source>
</evidence>
<organism evidence="1 2">
    <name type="scientific">Paenibacillus rhizoplanae</name>
    <dbReference type="NCBI Taxonomy" id="1917181"/>
    <lineage>
        <taxon>Bacteria</taxon>
        <taxon>Bacillati</taxon>
        <taxon>Bacillota</taxon>
        <taxon>Bacilli</taxon>
        <taxon>Bacillales</taxon>
        <taxon>Paenibacillaceae</taxon>
        <taxon>Paenibacillus</taxon>
    </lineage>
</organism>
<comment type="caution">
    <text evidence="1">The sequence shown here is derived from an EMBL/GenBank/DDBJ whole genome shotgun (WGS) entry which is preliminary data.</text>
</comment>
<dbReference type="RefSeq" id="WP_379255794.1">
    <property type="nucleotide sequence ID" value="NZ_JBHSVQ010000001.1"/>
</dbReference>
<protein>
    <submittedName>
        <fullName evidence="1">Uncharacterized protein</fullName>
    </submittedName>
</protein>
<dbReference type="EMBL" id="JBHUKY010000009">
    <property type="protein sequence ID" value="MFD2408848.1"/>
    <property type="molecule type" value="Genomic_DNA"/>
</dbReference>
<reference evidence="2" key="1">
    <citation type="journal article" date="2019" name="Int. J. Syst. Evol. Microbiol.">
        <title>The Global Catalogue of Microorganisms (GCM) 10K type strain sequencing project: providing services to taxonomists for standard genome sequencing and annotation.</title>
        <authorList>
            <consortium name="The Broad Institute Genomics Platform"/>
            <consortium name="The Broad Institute Genome Sequencing Center for Infectious Disease"/>
            <person name="Wu L."/>
            <person name="Ma J."/>
        </authorList>
    </citation>
    <scope>NUCLEOTIDE SEQUENCE [LARGE SCALE GENOMIC DNA]</scope>
    <source>
        <strain evidence="2">CCM 8725</strain>
    </source>
</reference>